<name>A0A1Z1MFT2_9FLOR</name>
<evidence type="ECO:0000313" key="1">
    <source>
        <dbReference type="EMBL" id="ARW64910.1"/>
    </source>
</evidence>
<proteinExistence type="predicted"/>
<accession>A0A1Z1MFT2</accession>
<organism evidence="1">
    <name type="scientific">Polysiphonia sertularioides</name>
    <dbReference type="NCBI Taxonomy" id="945028"/>
    <lineage>
        <taxon>Eukaryota</taxon>
        <taxon>Rhodophyta</taxon>
        <taxon>Florideophyceae</taxon>
        <taxon>Rhodymeniophycidae</taxon>
        <taxon>Ceramiales</taxon>
        <taxon>Rhodomelaceae</taxon>
        <taxon>Polysiphonioideae</taxon>
        <taxon>Polysiphonia</taxon>
    </lineage>
</organism>
<geneLocation type="chloroplast" evidence="1"/>
<keyword evidence="1" id="KW-0934">Plastid</keyword>
<sequence>MILYKLTRKNPTCEIFLIIISDATAYIIKLRVASS</sequence>
<dbReference type="EMBL" id="MF101435">
    <property type="protein sequence ID" value="ARW64910.1"/>
    <property type="molecule type" value="Genomic_DNA"/>
</dbReference>
<gene>
    <name evidence="1" type="primary">orf35</name>
</gene>
<reference evidence="1" key="1">
    <citation type="journal article" date="2017" name="J. Phycol.">
        <title>Analysis of chloroplast genomes and a supermatrix inform reclassification of the Rhodomelaceae (Rhodophyta).</title>
        <authorList>
            <person name="Diaz-Tapia P."/>
            <person name="Maggs C.A."/>
            <person name="West J.A."/>
            <person name="Verbruggen H."/>
        </authorList>
    </citation>
    <scope>NUCLEOTIDE SEQUENCE</scope>
    <source>
        <strain evidence="1">PD0001</strain>
    </source>
</reference>
<protein>
    <submittedName>
        <fullName evidence="1">Uncharacterized protein</fullName>
    </submittedName>
</protein>
<dbReference type="AlphaFoldDB" id="A0A1Z1MFT2"/>
<keyword evidence="1" id="KW-0150">Chloroplast</keyword>